<feature type="compositionally biased region" description="Polar residues" evidence="2">
    <location>
        <begin position="8"/>
        <end position="17"/>
    </location>
</feature>
<sequence>MDPDAIENTLSKESTSAAGPETVAHDETTEELVNSLENSVDKAYATIQDTTLNGFNKIQGMVTEKLPELQKQWNDVKLPELSNVNVNVNELTKNLNLENLKLDEYVKKENLDQLKQTSTEFMNKAGENTNKALDNLDSELEKIENLTINYAQQIGGTLGTFIKSQIDANVPKNSEDSSAATSKGSWNWSGWGKQLTHYISGDSPETVLNQEKKTELLFSLPKGISPGTRAESQVHQLQSDSSIYLSAVKNGEFKDYKLTDEQKAESNELLHNASLHLIAVYKKIVQEEAEGESKGNDETKDAIETTESSVEESKISDQDFWNVYFGKREQIMQDEKKRRELLEKSKSEENEEDEDFDWDE</sequence>
<evidence type="ECO:0000313" key="3">
    <source>
        <dbReference type="EMBL" id="KAG0691026.1"/>
    </source>
</evidence>
<gene>
    <name evidence="3" type="ORF">C6P40_000073</name>
</gene>
<proteinExistence type="predicted"/>
<feature type="compositionally biased region" description="Acidic residues" evidence="2">
    <location>
        <begin position="349"/>
        <end position="360"/>
    </location>
</feature>
<evidence type="ECO:0000313" key="4">
    <source>
        <dbReference type="Proteomes" id="UP000697127"/>
    </source>
</evidence>
<feature type="compositionally biased region" description="Basic and acidic residues" evidence="2">
    <location>
        <begin position="291"/>
        <end position="303"/>
    </location>
</feature>
<evidence type="ECO:0000256" key="2">
    <source>
        <dbReference type="SAM" id="MobiDB-lite"/>
    </source>
</evidence>
<feature type="region of interest" description="Disordered" evidence="2">
    <location>
        <begin position="1"/>
        <end position="31"/>
    </location>
</feature>
<feature type="region of interest" description="Disordered" evidence="2">
    <location>
        <begin position="289"/>
        <end position="314"/>
    </location>
</feature>
<dbReference type="EMBL" id="PUHW01000010">
    <property type="protein sequence ID" value="KAG0691026.1"/>
    <property type="molecule type" value="Genomic_DNA"/>
</dbReference>
<accession>A0A9P6WPT5</accession>
<dbReference type="AlphaFoldDB" id="A0A9P6WPT5"/>
<comment type="caution">
    <text evidence="3">The sequence shown here is derived from an EMBL/GenBank/DDBJ whole genome shotgun (WGS) entry which is preliminary data.</text>
</comment>
<protein>
    <recommendedName>
        <fullName evidence="5">BSD domain-containing protein</fullName>
    </recommendedName>
</protein>
<dbReference type="Proteomes" id="UP000697127">
    <property type="component" value="Unassembled WGS sequence"/>
</dbReference>
<evidence type="ECO:0000256" key="1">
    <source>
        <dbReference type="SAM" id="Coils"/>
    </source>
</evidence>
<keyword evidence="4" id="KW-1185">Reference proteome</keyword>
<feature type="region of interest" description="Disordered" evidence="2">
    <location>
        <begin position="340"/>
        <end position="360"/>
    </location>
</feature>
<reference evidence="3" key="1">
    <citation type="submission" date="2020-11" db="EMBL/GenBank/DDBJ databases">
        <title>Kefir isolates.</title>
        <authorList>
            <person name="Marcisauskas S."/>
            <person name="Kim Y."/>
            <person name="Blasche S."/>
        </authorList>
    </citation>
    <scope>NUCLEOTIDE SEQUENCE</scope>
    <source>
        <strain evidence="3">Olga-1</strain>
    </source>
</reference>
<dbReference type="OrthoDB" id="73788at2759"/>
<feature type="coiled-coil region" evidence="1">
    <location>
        <begin position="88"/>
        <end position="153"/>
    </location>
</feature>
<organism evidence="3 4">
    <name type="scientific">Pichia californica</name>
    <dbReference type="NCBI Taxonomy" id="460514"/>
    <lineage>
        <taxon>Eukaryota</taxon>
        <taxon>Fungi</taxon>
        <taxon>Dikarya</taxon>
        <taxon>Ascomycota</taxon>
        <taxon>Saccharomycotina</taxon>
        <taxon>Pichiomycetes</taxon>
        <taxon>Pichiales</taxon>
        <taxon>Pichiaceae</taxon>
        <taxon>Pichia</taxon>
    </lineage>
</organism>
<keyword evidence="1" id="KW-0175">Coiled coil</keyword>
<evidence type="ECO:0008006" key="5">
    <source>
        <dbReference type="Google" id="ProtNLM"/>
    </source>
</evidence>
<name>A0A9P6WPT5_9ASCO</name>